<dbReference type="GO" id="GO:0016020">
    <property type="term" value="C:membrane"/>
    <property type="evidence" value="ECO:0007669"/>
    <property type="project" value="UniProtKB-SubCell"/>
</dbReference>
<feature type="compositionally biased region" description="Low complexity" evidence="6">
    <location>
        <begin position="264"/>
        <end position="281"/>
    </location>
</feature>
<feature type="transmembrane region" description="Helical" evidence="7">
    <location>
        <begin position="173"/>
        <end position="194"/>
    </location>
</feature>
<dbReference type="PANTHER" id="PTHR31815">
    <property type="entry name" value="AGAP005329-PA"/>
    <property type="match status" value="1"/>
</dbReference>
<feature type="compositionally biased region" description="Polar residues" evidence="6">
    <location>
        <begin position="301"/>
        <end position="315"/>
    </location>
</feature>
<comment type="similarity">
    <text evidence="2">Belongs to the TMEM200 family.</text>
</comment>
<feature type="compositionally biased region" description="Low complexity" evidence="6">
    <location>
        <begin position="9"/>
        <end position="21"/>
    </location>
</feature>
<reference evidence="8" key="1">
    <citation type="submission" date="2022-12" db="EMBL/GenBank/DDBJ databases">
        <title>Genome assemblies of Blomia tropicalis.</title>
        <authorList>
            <person name="Cui Y."/>
        </authorList>
    </citation>
    <scope>NUCLEOTIDE SEQUENCE</scope>
    <source>
        <tissue evidence="8">Adult mites</tissue>
    </source>
</reference>
<feature type="transmembrane region" description="Helical" evidence="7">
    <location>
        <begin position="120"/>
        <end position="141"/>
    </location>
</feature>
<feature type="compositionally biased region" description="Polar residues" evidence="6">
    <location>
        <begin position="495"/>
        <end position="514"/>
    </location>
</feature>
<dbReference type="EMBL" id="JAPWDV010000003">
    <property type="protein sequence ID" value="KAJ6218205.1"/>
    <property type="molecule type" value="Genomic_DNA"/>
</dbReference>
<dbReference type="AlphaFoldDB" id="A0A9Q0M2Z5"/>
<dbReference type="OMA" id="EFYPHPA"/>
<sequence length="550" mass="61679">MSSAAVIGRQLRQQQSSSRTSGPVVPPTQYKGRTPIVQSSSVQSWRTPQDRDLNSLGTQSTIGVDADKKFAHFSQLYVSNEFYPHPAHRQKTERAERKAKKKKEPRLRCTWHCFIVSMKALLPGIIMLVAGTVMSVVGFFADSLSSHRVQLENGTALENVDTEMKTNLHNLTYVGPVIMGLGGIVIVAACVLTFEVRDTLGVKDNPKENDSPQDTIVVDKDLNRKRTKKTEVDDNLNKSKNHNLNQKTNTNDNGNVNGKRNEVNRTNNVKNVKNADNDSNSKVNSTNTNHGKQHNMEQMAANHSRQQTDTTRIDTNNSHNVNNGIHNRTIIMKPDILISNVNRQYTIDMSLVRSPSPQETELSDPEGCSLSSIPIHNWRTRCSCSGSPTNSMLLALHKLENEQQQQRTSPLRTYGSYNHINGTIPFRSQMPPRHSKILASVESDGLSSSTSSEWELDIRMLQTTQQQQQQPKRATNNELHPSSVYSIHVPELNQSTSSMQHGPQMKSTTVQSNRRTSRTIDVDQFNAYKTGCYPLLRVEHLSTRPDCANH</sequence>
<keyword evidence="4 7" id="KW-1133">Transmembrane helix</keyword>
<dbReference type="Proteomes" id="UP001142055">
    <property type="component" value="Chromosome 3"/>
</dbReference>
<keyword evidence="9" id="KW-1185">Reference proteome</keyword>
<evidence type="ECO:0000313" key="8">
    <source>
        <dbReference type="EMBL" id="KAJ6218205.1"/>
    </source>
</evidence>
<feature type="region of interest" description="Disordered" evidence="6">
    <location>
        <begin position="495"/>
        <end position="515"/>
    </location>
</feature>
<name>A0A9Q0M2Z5_BLOTA</name>
<dbReference type="InterPro" id="IPR018787">
    <property type="entry name" value="DUF2371_TMEM200"/>
</dbReference>
<feature type="compositionally biased region" description="Polar residues" evidence="6">
    <location>
        <begin position="36"/>
        <end position="47"/>
    </location>
</feature>
<proteinExistence type="inferred from homology"/>
<dbReference type="PANTHER" id="PTHR31815:SF1">
    <property type="entry name" value="TRANSMEMBRANE PROTEIN 200C"/>
    <property type="match status" value="1"/>
</dbReference>
<evidence type="ECO:0000256" key="6">
    <source>
        <dbReference type="SAM" id="MobiDB-lite"/>
    </source>
</evidence>
<feature type="compositionally biased region" description="Basic and acidic residues" evidence="6">
    <location>
        <begin position="217"/>
        <end position="237"/>
    </location>
</feature>
<evidence type="ECO:0000256" key="3">
    <source>
        <dbReference type="ARBA" id="ARBA00022692"/>
    </source>
</evidence>
<feature type="region of interest" description="Disordered" evidence="6">
    <location>
        <begin position="1"/>
        <end position="57"/>
    </location>
</feature>
<keyword evidence="5 7" id="KW-0472">Membrane</keyword>
<evidence type="ECO:0000256" key="1">
    <source>
        <dbReference type="ARBA" id="ARBA00004141"/>
    </source>
</evidence>
<gene>
    <name evidence="8" type="ORF">RDWZM_009362</name>
</gene>
<evidence type="ECO:0000256" key="7">
    <source>
        <dbReference type="SAM" id="Phobius"/>
    </source>
</evidence>
<organism evidence="8 9">
    <name type="scientific">Blomia tropicalis</name>
    <name type="common">Mite</name>
    <dbReference type="NCBI Taxonomy" id="40697"/>
    <lineage>
        <taxon>Eukaryota</taxon>
        <taxon>Metazoa</taxon>
        <taxon>Ecdysozoa</taxon>
        <taxon>Arthropoda</taxon>
        <taxon>Chelicerata</taxon>
        <taxon>Arachnida</taxon>
        <taxon>Acari</taxon>
        <taxon>Acariformes</taxon>
        <taxon>Sarcoptiformes</taxon>
        <taxon>Astigmata</taxon>
        <taxon>Glycyphagoidea</taxon>
        <taxon>Echimyopodidae</taxon>
        <taxon>Blomia</taxon>
    </lineage>
</organism>
<comment type="caution">
    <text evidence="8">The sequence shown here is derived from an EMBL/GenBank/DDBJ whole genome shotgun (WGS) entry which is preliminary data.</text>
</comment>
<evidence type="ECO:0000256" key="5">
    <source>
        <dbReference type="ARBA" id="ARBA00023136"/>
    </source>
</evidence>
<evidence type="ECO:0000256" key="4">
    <source>
        <dbReference type="ARBA" id="ARBA00022989"/>
    </source>
</evidence>
<feature type="compositionally biased region" description="Polar residues" evidence="6">
    <location>
        <begin position="242"/>
        <end position="258"/>
    </location>
</feature>
<keyword evidence="3 7" id="KW-0812">Transmembrane</keyword>
<comment type="subcellular location">
    <subcellularLocation>
        <location evidence="1">Membrane</location>
        <topology evidence="1">Multi-pass membrane protein</topology>
    </subcellularLocation>
</comment>
<accession>A0A9Q0M2Z5</accession>
<protein>
    <submittedName>
        <fullName evidence="8">Uncharacterized protein</fullName>
    </submittedName>
</protein>
<feature type="region of interest" description="Disordered" evidence="6">
    <location>
        <begin position="202"/>
        <end position="321"/>
    </location>
</feature>
<evidence type="ECO:0000256" key="2">
    <source>
        <dbReference type="ARBA" id="ARBA00005308"/>
    </source>
</evidence>
<evidence type="ECO:0000313" key="9">
    <source>
        <dbReference type="Proteomes" id="UP001142055"/>
    </source>
</evidence>